<organism evidence="3 4">
    <name type="scientific">Sutterella massiliensis</name>
    <dbReference type="NCBI Taxonomy" id="1816689"/>
    <lineage>
        <taxon>Bacteria</taxon>
        <taxon>Pseudomonadati</taxon>
        <taxon>Pseudomonadota</taxon>
        <taxon>Betaproteobacteria</taxon>
        <taxon>Burkholderiales</taxon>
        <taxon>Sutterellaceae</taxon>
        <taxon>Sutterella</taxon>
    </lineage>
</organism>
<feature type="domain" description="VWFA" evidence="2">
    <location>
        <begin position="73"/>
        <end position="119"/>
    </location>
</feature>
<feature type="chain" id="PRO_5047093274" evidence="1">
    <location>
        <begin position="25"/>
        <end position="119"/>
    </location>
</feature>
<dbReference type="SUPFAM" id="SSF53300">
    <property type="entry name" value="vWA-like"/>
    <property type="match status" value="1"/>
</dbReference>
<dbReference type="InterPro" id="IPR036465">
    <property type="entry name" value="vWFA_dom_sf"/>
</dbReference>
<name>A0ABS2DVD8_9BURK</name>
<dbReference type="Proteomes" id="UP000715095">
    <property type="component" value="Unassembled WGS sequence"/>
</dbReference>
<comment type="caution">
    <text evidence="3">The sequence shown here is derived from an EMBL/GenBank/DDBJ whole genome shotgun (WGS) entry which is preliminary data.</text>
</comment>
<accession>A0ABS2DVD8</accession>
<feature type="signal peptide" evidence="1">
    <location>
        <begin position="1"/>
        <end position="24"/>
    </location>
</feature>
<dbReference type="RefSeq" id="WP_205105236.1">
    <property type="nucleotide sequence ID" value="NZ_JACJJC010000324.1"/>
</dbReference>
<protein>
    <submittedName>
        <fullName evidence="3">VWA domain-containing protein</fullName>
    </submittedName>
</protein>
<feature type="non-terminal residue" evidence="3">
    <location>
        <position position="119"/>
    </location>
</feature>
<reference evidence="3 4" key="1">
    <citation type="journal article" date="2021" name="Sci. Rep.">
        <title>The distribution of antibiotic resistance genes in chicken gut microbiota commensals.</title>
        <authorList>
            <person name="Juricova H."/>
            <person name="Matiasovicova J."/>
            <person name="Kubasova T."/>
            <person name="Cejkova D."/>
            <person name="Rychlik I."/>
        </authorList>
    </citation>
    <scope>NUCLEOTIDE SEQUENCE [LARGE SCALE GENOMIC DNA]</scope>
    <source>
        <strain evidence="3 4">An829</strain>
    </source>
</reference>
<keyword evidence="4" id="KW-1185">Reference proteome</keyword>
<dbReference type="Gene3D" id="3.40.50.410">
    <property type="entry name" value="von Willebrand factor, type A domain"/>
    <property type="match status" value="1"/>
</dbReference>
<sequence>MAVRASLALTAALMSIRHVNPALSAFSGRSVFTPIVPHGARSLAPFAKRIGVLKARGSTPLTEALFGAAIALSRTKENKKAVLVLTDGEPNDPWSVASVMKRLRASGIRTYGLGIGVQL</sequence>
<evidence type="ECO:0000256" key="1">
    <source>
        <dbReference type="SAM" id="SignalP"/>
    </source>
</evidence>
<dbReference type="EMBL" id="JACJJC010000324">
    <property type="protein sequence ID" value="MBM6705316.1"/>
    <property type="molecule type" value="Genomic_DNA"/>
</dbReference>
<evidence type="ECO:0000313" key="4">
    <source>
        <dbReference type="Proteomes" id="UP000715095"/>
    </source>
</evidence>
<dbReference type="InterPro" id="IPR002035">
    <property type="entry name" value="VWF_A"/>
</dbReference>
<proteinExistence type="predicted"/>
<gene>
    <name evidence="3" type="ORF">H6A60_12660</name>
</gene>
<dbReference type="Pfam" id="PF00092">
    <property type="entry name" value="VWA"/>
    <property type="match status" value="1"/>
</dbReference>
<dbReference type="PROSITE" id="PS50234">
    <property type="entry name" value="VWFA"/>
    <property type="match status" value="1"/>
</dbReference>
<keyword evidence="1" id="KW-0732">Signal</keyword>
<evidence type="ECO:0000259" key="2">
    <source>
        <dbReference type="PROSITE" id="PS50234"/>
    </source>
</evidence>
<evidence type="ECO:0000313" key="3">
    <source>
        <dbReference type="EMBL" id="MBM6705316.1"/>
    </source>
</evidence>